<feature type="compositionally biased region" description="Polar residues" evidence="1">
    <location>
        <begin position="472"/>
        <end position="489"/>
    </location>
</feature>
<dbReference type="PANTHER" id="PTHR35391:SF3">
    <property type="entry name" value="FINGER DOMAIN PROTEIN, PUTATIVE (AFU_ORTHOLOGUE AFUA_8G04300)-RELATED"/>
    <property type="match status" value="1"/>
</dbReference>
<feature type="compositionally biased region" description="Acidic residues" evidence="1">
    <location>
        <begin position="426"/>
        <end position="439"/>
    </location>
</feature>
<comment type="caution">
    <text evidence="3">The sequence shown here is derived from an EMBL/GenBank/DDBJ whole genome shotgun (WGS) entry which is preliminary data.</text>
</comment>
<feature type="region of interest" description="Disordered" evidence="1">
    <location>
        <begin position="260"/>
        <end position="300"/>
    </location>
</feature>
<dbReference type="InterPro" id="IPR013087">
    <property type="entry name" value="Znf_C2H2_type"/>
</dbReference>
<feature type="domain" description="C2H2-type" evidence="2">
    <location>
        <begin position="908"/>
        <end position="931"/>
    </location>
</feature>
<feature type="compositionally biased region" description="Acidic residues" evidence="1">
    <location>
        <begin position="692"/>
        <end position="702"/>
    </location>
</feature>
<organism evidence="3 4">
    <name type="scientific">Venturia inaequalis</name>
    <name type="common">Apple scab fungus</name>
    <dbReference type="NCBI Taxonomy" id="5025"/>
    <lineage>
        <taxon>Eukaryota</taxon>
        <taxon>Fungi</taxon>
        <taxon>Dikarya</taxon>
        <taxon>Ascomycota</taxon>
        <taxon>Pezizomycotina</taxon>
        <taxon>Dothideomycetes</taxon>
        <taxon>Pleosporomycetidae</taxon>
        <taxon>Venturiales</taxon>
        <taxon>Venturiaceae</taxon>
        <taxon>Venturia</taxon>
    </lineage>
</organism>
<dbReference type="PROSITE" id="PS00028">
    <property type="entry name" value="ZINC_FINGER_C2H2_1"/>
    <property type="match status" value="1"/>
</dbReference>
<dbReference type="PANTHER" id="PTHR35391">
    <property type="entry name" value="C2H2-TYPE DOMAIN-CONTAINING PROTEIN-RELATED"/>
    <property type="match status" value="1"/>
</dbReference>
<dbReference type="EMBL" id="WNWR01000255">
    <property type="protein sequence ID" value="KAE9986570.1"/>
    <property type="molecule type" value="Genomic_DNA"/>
</dbReference>
<dbReference type="AlphaFoldDB" id="A0A8H3VD81"/>
<feature type="compositionally biased region" description="Polar residues" evidence="1">
    <location>
        <begin position="1043"/>
        <end position="1053"/>
    </location>
</feature>
<sequence>MSTVDTSPMRQAALPQRHREDASHAFIPTTSGPGMADTSFPSFFDLSANDMNQFNGPSSFQNMSSYPQDYYNQNTISHLSHLLPLDGAHSPSTTNGHFSPSNVMPEGSMNGVSTYSTPAVEKSYADLDFTPSPSMTNSPHLNTNNFDTSPILNNQHLGFHNRVASTMSYSNISVLAQHHASPMSSHRSSPAPQQMMEYAQPNTSAFYGSNQTTTLAPQSFPRLSDHVASQPGQEYPSSLGTVQANTNTNPQLVITAEDCQDDRGDSGRRLCNPSQGSKRLNTHLSPYPGNDCSDEELEQEQQPSLIVSVERSGDGSWLQQTASGQAGVKPEVREEMNAQELPTLHEMEENRHILEKNAEVAEWLSHSNVGSDIEDGTVRRSRKKKADGRRRAKSTNDTPFGTASAAGLGVYPFVPGPGLTVQEPSDAGEDEVSGSEEDAGLAANVQPGGVDDGYFPPLDEIETESAWPEPEQGSSSGDSNKSQGITSNLAIARFQQRAREVDSASLAATLGSRRRNSESDMDSVVNAAGISKLLLSPTETRPEPKGVRRKGSFLNNILPSRNNSNKLKRKSPQPADVTSSAQIAKEAPSPLAPPRRMGSFGRPKSPRIDTNLSFHSNELRSPGAVITAASSILQHGKQIWRSRSRSDLNPKTPKSMGLAALMTQHGGPPVPTLASPMTLPHDDDHMSGGREGDEDSVDDDATGLDGVTMDLAVRTDIPIVPTKEGFKYHASQLNPRLENFLLERVTQEQMRRYERLVKLKEEHARAVARRCCSTKTFCFASGGKSKDLPPRAGNKDPNTPLVGFQILGPGMTEESLDNSGESQTVAAQFPSGVPAPPVQRLPAELECNLCFKVKKFYKPSDWTKHVHEDVQPFTCTFINCNEPKSFKRKADWVRHENERHRQLEYWTCNLGECNHTCFRKDNFVQHLVREHKVPEPRLRTGRSNNRPSPSTPVSAISGWQNGLGIPHMGEDDIWALVEKCHHESTKQPQDEPCKFCGNVCTTWKKLTVHLAKHMEQISMPVLGLVDLKRVPAHNPAQQQHQQYGNPTTKSFNQLPTLLFDEPDDMELGMGSNDMTANTMHSYPPLQPPQINMQPPDFSSNPSNLGGPSYPPPSIPVRSRASSFGGMSDYSASRQGTTYPPTNFSTQGMQSSNTAYDGQALFFQSGSNYVTEPMSSAYLTPASGTPASMGYSPEGSVADLPQTYQQYL</sequence>
<feature type="region of interest" description="Disordered" evidence="1">
    <location>
        <begin position="1034"/>
        <end position="1053"/>
    </location>
</feature>
<accession>A0A8H3VD81</accession>
<feature type="compositionally biased region" description="Basic and acidic residues" evidence="1">
    <location>
        <begin position="680"/>
        <end position="691"/>
    </location>
</feature>
<evidence type="ECO:0000313" key="3">
    <source>
        <dbReference type="EMBL" id="KAE9986570.1"/>
    </source>
</evidence>
<feature type="region of interest" description="Disordered" evidence="1">
    <location>
        <begin position="90"/>
        <end position="115"/>
    </location>
</feature>
<evidence type="ECO:0000259" key="2">
    <source>
        <dbReference type="PROSITE" id="PS00028"/>
    </source>
</evidence>
<feature type="region of interest" description="Disordered" evidence="1">
    <location>
        <begin position="1073"/>
        <end position="1109"/>
    </location>
</feature>
<evidence type="ECO:0000256" key="1">
    <source>
        <dbReference type="SAM" id="MobiDB-lite"/>
    </source>
</evidence>
<feature type="compositionally biased region" description="Polar residues" evidence="1">
    <location>
        <begin position="1088"/>
        <end position="1105"/>
    </location>
</feature>
<feature type="region of interest" description="Disordered" evidence="1">
    <location>
        <begin position="677"/>
        <end position="702"/>
    </location>
</feature>
<feature type="region of interest" description="Disordered" evidence="1">
    <location>
        <begin position="1"/>
        <end position="33"/>
    </location>
</feature>
<dbReference type="SMART" id="SM00355">
    <property type="entry name" value="ZnF_C2H2"/>
    <property type="match status" value="3"/>
</dbReference>
<evidence type="ECO:0000313" key="4">
    <source>
        <dbReference type="Proteomes" id="UP000490939"/>
    </source>
</evidence>
<gene>
    <name evidence="3" type="ORF">EG327_004242</name>
</gene>
<reference evidence="3 4" key="1">
    <citation type="submission" date="2019-07" db="EMBL/GenBank/DDBJ databases">
        <title>Venturia inaequalis Genome Resource.</title>
        <authorList>
            <person name="Lichtner F.J."/>
        </authorList>
    </citation>
    <scope>NUCLEOTIDE SEQUENCE [LARGE SCALE GENOMIC DNA]</scope>
    <source>
        <strain evidence="3 4">DMI_063113</strain>
    </source>
</reference>
<feature type="compositionally biased region" description="Polar residues" evidence="1">
    <location>
        <begin position="272"/>
        <end position="284"/>
    </location>
</feature>
<feature type="compositionally biased region" description="Polar residues" evidence="1">
    <location>
        <begin position="90"/>
        <end position="102"/>
    </location>
</feature>
<feature type="region of interest" description="Disordered" evidence="1">
    <location>
        <begin position="370"/>
        <end position="615"/>
    </location>
</feature>
<dbReference type="Proteomes" id="UP000490939">
    <property type="component" value="Unassembled WGS sequence"/>
</dbReference>
<keyword evidence="4" id="KW-1185">Reference proteome</keyword>
<protein>
    <recommendedName>
        <fullName evidence="2">C2H2-type domain-containing protein</fullName>
    </recommendedName>
</protein>
<feature type="compositionally biased region" description="Polar residues" evidence="1">
    <location>
        <begin position="553"/>
        <end position="565"/>
    </location>
</feature>
<name>A0A8H3VD81_VENIN</name>
<feature type="compositionally biased region" description="Basic residues" evidence="1">
    <location>
        <begin position="379"/>
        <end position="393"/>
    </location>
</feature>
<proteinExistence type="predicted"/>